<name>A0ABS9C8T8_9FLAO</name>
<keyword evidence="1" id="KW-0732">Signal</keyword>
<reference evidence="2" key="1">
    <citation type="submission" date="2021-08" db="EMBL/GenBank/DDBJ databases">
        <title>Complete genome sequence of Chryseobacterium sp strain PS-8.</title>
        <authorList>
            <person name="Das S.K."/>
        </authorList>
    </citation>
    <scope>NUCLEOTIDE SEQUENCE</scope>
    <source>
        <strain evidence="2">PS-8</strain>
    </source>
</reference>
<dbReference type="PROSITE" id="PS51257">
    <property type="entry name" value="PROKAR_LIPOPROTEIN"/>
    <property type="match status" value="1"/>
</dbReference>
<protein>
    <recommendedName>
        <fullName evidence="4">TonB C-terminal domain-containing protein</fullName>
    </recommendedName>
</protein>
<organism evidence="2 3">
    <name type="scientific">Chryseobacterium indicum</name>
    <dbReference type="NCBI Taxonomy" id="2766954"/>
    <lineage>
        <taxon>Bacteria</taxon>
        <taxon>Pseudomonadati</taxon>
        <taxon>Bacteroidota</taxon>
        <taxon>Flavobacteriia</taxon>
        <taxon>Flavobacteriales</taxon>
        <taxon>Weeksellaceae</taxon>
        <taxon>Chryseobacterium group</taxon>
        <taxon>Chryseobacterium</taxon>
    </lineage>
</organism>
<evidence type="ECO:0000256" key="1">
    <source>
        <dbReference type="SAM" id="SignalP"/>
    </source>
</evidence>
<dbReference type="RefSeq" id="WP_235132346.1">
    <property type="nucleotide sequence ID" value="NZ_JACSGT010000002.1"/>
</dbReference>
<gene>
    <name evidence="2" type="ORF">H9Q08_17060</name>
</gene>
<accession>A0ABS9C8T8</accession>
<feature type="signal peptide" evidence="1">
    <location>
        <begin position="1"/>
        <end position="23"/>
    </location>
</feature>
<dbReference type="EMBL" id="JACSGT010000002">
    <property type="protein sequence ID" value="MCF2220997.1"/>
    <property type="molecule type" value="Genomic_DNA"/>
</dbReference>
<dbReference type="Proteomes" id="UP001430374">
    <property type="component" value="Unassembled WGS sequence"/>
</dbReference>
<sequence length="170" mass="20098">MKIKIFMLIVLLNSLLFSCQAEKQASKYPDNIGDTQFNPATDKKDFNLCAEKYIFQYFNDSNGLQYKGEKPEIERLFFSQYKNQNIPDETGLIRIRFVVNCKGETDRFRMMGMDNQYLPKTFSNKITDQLMQITKSLNGWNPKKIQNHEVDYYQYLIFKIENGNLIEIMP</sequence>
<evidence type="ECO:0000313" key="3">
    <source>
        <dbReference type="Proteomes" id="UP001430374"/>
    </source>
</evidence>
<comment type="caution">
    <text evidence="2">The sequence shown here is derived from an EMBL/GenBank/DDBJ whole genome shotgun (WGS) entry which is preliminary data.</text>
</comment>
<evidence type="ECO:0000313" key="2">
    <source>
        <dbReference type="EMBL" id="MCF2220997.1"/>
    </source>
</evidence>
<proteinExistence type="predicted"/>
<keyword evidence="3" id="KW-1185">Reference proteome</keyword>
<feature type="chain" id="PRO_5045719508" description="TonB C-terminal domain-containing protein" evidence="1">
    <location>
        <begin position="24"/>
        <end position="170"/>
    </location>
</feature>
<evidence type="ECO:0008006" key="4">
    <source>
        <dbReference type="Google" id="ProtNLM"/>
    </source>
</evidence>